<proteinExistence type="predicted"/>
<dbReference type="EMBL" id="CP011125">
    <property type="protein sequence ID" value="AKF11203.1"/>
    <property type="molecule type" value="Genomic_DNA"/>
</dbReference>
<dbReference type="RefSeq" id="WP_053238092.1">
    <property type="nucleotide sequence ID" value="NZ_CP011125.1"/>
</dbReference>
<dbReference type="OrthoDB" id="1492085at2"/>
<dbReference type="AlphaFoldDB" id="A0A0F6YMA2"/>
<evidence type="ECO:0000313" key="1">
    <source>
        <dbReference type="EMBL" id="AKF11203.1"/>
    </source>
</evidence>
<evidence type="ECO:0000313" key="2">
    <source>
        <dbReference type="Proteomes" id="UP000034883"/>
    </source>
</evidence>
<sequence length="555" mass="62012">MGTGSFTRVAVVLAAVGALGCASGPRSFATTTPIVWRDDDRHPFGPRPDARFAPEIWDAADNLIVRPAARALAFDTSGESVNVNAVDEVPDSSFFENRIGMRAISPEALAAGACGEGFEEPVLPWRVVSGKRDGATSGFVIEDASGRRFVLKADRETQPEQTTAADAIVAALYHAAGYHVPCNRVVYFERASVSLDPRARLDGADRAMTEEDLAEILAVFQEGEHGLRATASLMFDSPALGPWDYRGTWDVDLNDVVPHEDRRELRGMFVINAWLDHWDARQHNTLATWEETGDGRGWVLHRLVDFGDTLGYLQGPHRQQVRYGHSQWIDGQHVAEDLLTLGLVRRPWDDAERGPTWPILGYYDVERFDPDAWRPNYWNGAFERRTERDCAWMARIVSRFDEAHLRAAIALGRFSDPRVEERLLEVMLGRRERVLERWLTRVSALASPEVHEGALCLEDHAVSSGLRGVRARAHAAAWIDEEQRVIGALPIRMDGARVCVAMPEHARSYAIVRVRSGTIGREQTHPIDVHLAQRGETWRVVGLERRTDGASEVTR</sequence>
<reference evidence="1 2" key="1">
    <citation type="submission" date="2015-03" db="EMBL/GenBank/DDBJ databases">
        <title>Genome assembly of Sandaracinus amylolyticus DSM 53668.</title>
        <authorList>
            <person name="Sharma G."/>
            <person name="Subramanian S."/>
        </authorList>
    </citation>
    <scope>NUCLEOTIDE SEQUENCE [LARGE SCALE GENOMIC DNA]</scope>
    <source>
        <strain evidence="1 2">DSM 53668</strain>
    </source>
</reference>
<protein>
    <submittedName>
        <fullName evidence="1">Uncharacterized protein</fullName>
    </submittedName>
</protein>
<dbReference type="Proteomes" id="UP000034883">
    <property type="component" value="Chromosome"/>
</dbReference>
<name>A0A0F6YMA2_9BACT</name>
<organism evidence="1 2">
    <name type="scientific">Sandaracinus amylolyticus</name>
    <dbReference type="NCBI Taxonomy" id="927083"/>
    <lineage>
        <taxon>Bacteria</taxon>
        <taxon>Pseudomonadati</taxon>
        <taxon>Myxococcota</taxon>
        <taxon>Polyangia</taxon>
        <taxon>Polyangiales</taxon>
        <taxon>Sandaracinaceae</taxon>
        <taxon>Sandaracinus</taxon>
    </lineage>
</organism>
<dbReference type="STRING" id="927083.DB32_008352"/>
<keyword evidence="2" id="KW-1185">Reference proteome</keyword>
<gene>
    <name evidence="1" type="ORF">DB32_008352</name>
</gene>
<accession>A0A0F6YMA2</accession>
<dbReference type="KEGG" id="samy:DB32_008352"/>